<sequence length="445" mass="50549">MKRYVQHFLISSIVLFHLAIEKGYAQNELGNSKLRIYLDEEKEHWLQFSSFVQLWGRVTENNPGTTINDRPEAVTTDISIRRFRLGLGARPADDLYVFFQLGVNNLNYLSPRGTSIDLLDAYVQYEFSPFIAIGGGKSFWNGLSRFTSPSTSKLMGYDLNFVASPTLDSTDDLIRRLSVYAKGKIGPIDYRLVLAKPLSVQNSSSFNSEPIESIARFTDTRPTLQYSGYAKYEFWEPESNLSPAQVGTYLGAKKVLSLGLGFTRQNNALWSLEQGMIRYHNMSLIGLDVFMDLPLGQDKKTALTAYLGYFNFDFGPNYIRLLGANNPANGFIPDEGSFNGRGNTFPISGTGTSTFAQLGFLFKPMGKDRDKGRLQPYSAAQYSNFDRFENAMFYYDLGINWYMNGHLSKFTLNAENRPIFMETNDGIRSDVRKWMVVLQYQFRID</sequence>
<evidence type="ECO:0008006" key="3">
    <source>
        <dbReference type="Google" id="ProtNLM"/>
    </source>
</evidence>
<evidence type="ECO:0000313" key="1">
    <source>
        <dbReference type="EMBL" id="SDL62977.1"/>
    </source>
</evidence>
<protein>
    <recommendedName>
        <fullName evidence="3">Short chain amide porin</fullName>
    </recommendedName>
</protein>
<dbReference type="Gene3D" id="2.40.160.10">
    <property type="entry name" value="Porin"/>
    <property type="match status" value="1"/>
</dbReference>
<reference evidence="1 2" key="1">
    <citation type="submission" date="2016-10" db="EMBL/GenBank/DDBJ databases">
        <authorList>
            <person name="de Groot N.N."/>
        </authorList>
    </citation>
    <scope>NUCLEOTIDE SEQUENCE [LARGE SCALE GENOMIC DNA]</scope>
    <source>
        <strain evidence="1 2">DSM 19886</strain>
    </source>
</reference>
<organism evidence="1 2">
    <name type="scientific">Kriegella aquimaris</name>
    <dbReference type="NCBI Taxonomy" id="192904"/>
    <lineage>
        <taxon>Bacteria</taxon>
        <taxon>Pseudomonadati</taxon>
        <taxon>Bacteroidota</taxon>
        <taxon>Flavobacteriia</taxon>
        <taxon>Flavobacteriales</taxon>
        <taxon>Flavobacteriaceae</taxon>
        <taxon>Kriegella</taxon>
    </lineage>
</organism>
<evidence type="ECO:0000313" key="2">
    <source>
        <dbReference type="Proteomes" id="UP000199440"/>
    </source>
</evidence>
<proteinExistence type="predicted"/>
<dbReference type="InterPro" id="IPR023614">
    <property type="entry name" value="Porin_dom_sf"/>
</dbReference>
<accession>A0A1G9LMH4</accession>
<dbReference type="EMBL" id="FNGV01000002">
    <property type="protein sequence ID" value="SDL62977.1"/>
    <property type="molecule type" value="Genomic_DNA"/>
</dbReference>
<dbReference type="OrthoDB" id="9771991at2"/>
<keyword evidence="2" id="KW-1185">Reference proteome</keyword>
<dbReference type="Proteomes" id="UP000199440">
    <property type="component" value="Unassembled WGS sequence"/>
</dbReference>
<dbReference type="AlphaFoldDB" id="A0A1G9LMH4"/>
<dbReference type="RefSeq" id="WP_089886489.1">
    <property type="nucleotide sequence ID" value="NZ_FNGV01000002.1"/>
</dbReference>
<gene>
    <name evidence="1" type="ORF">SAMN04488514_102127</name>
</gene>
<name>A0A1G9LMH4_9FLAO</name>